<keyword evidence="6 20" id="KW-1090">Inhibition of host innate immune response by virus</keyword>
<keyword evidence="11 20" id="KW-0694">RNA-binding</keyword>
<keyword evidence="13 20" id="KW-1035">Host cytoplasm</keyword>
<evidence type="ECO:0000256" key="5">
    <source>
        <dbReference type="ARBA" id="ARBA00022581"/>
    </source>
</evidence>
<evidence type="ECO:0000256" key="15">
    <source>
        <dbReference type="ARBA" id="ARBA00023258"/>
    </source>
</evidence>
<keyword evidence="5 20" id="KW-0945">Host-virus interaction</keyword>
<dbReference type="GO" id="GO:0003723">
    <property type="term" value="F:RNA binding"/>
    <property type="evidence" value="ECO:0007669"/>
    <property type="project" value="UniProtKB-UniRule"/>
</dbReference>
<sequence>MSASKEVKSFLWTQSLRRELSGYCSSIKLQVVKDAQALLHGLDFSEVSNVQRLMRKQKRDDSDLKRLRDLNQAVNNLVELKSTQQKSILRVGTLTSDDLLTLAADLEKLKSKVIRTERPLSSGVYMGNLSAQQLEQRRALLNMIGMVGGAQGTQPGRDGVVRVWDVKNPDLLNNQFGTMPSLTLACLTKQGQVDLNDAVLALTDLGLIYTAKYPNSSDLDRLSQSHPILNMVDTKKSSLNISGYNFSLGAAVKAGACMLDGGNMLETIKVTPQTMDGILKSILKVKRSLGMFVSDTPGERNPYENILYKICLSGDGWPYIASRTSIVGRAWENTTVDLESDGKPQKVGTAGSNKSLQSAGFPTGLTYSQLMTLKDSMMQLDPSAKTWIDIEGRPEDPVEIALYQPMSGCYIHFFREPTDLKQFKQDAKYSHGIDVADLFPAQPGLTSAVIEALPRNMVLTCQGSDDIKRLLDSQGRRDIKLIDIALSKADSRRFENAVWDQCKDLCHMHTGVVVEKKKRGGKEEITPHCALMDCIMYDAAVSGGLNIPVLRAVLPRDMVFRTSSPKVVL</sequence>
<dbReference type="InterPro" id="IPR000229">
    <property type="entry name" value="Nucleocapsid_arenaviridae"/>
</dbReference>
<evidence type="ECO:0000256" key="3">
    <source>
        <dbReference type="ARBA" id="ARBA00022497"/>
    </source>
</evidence>
<dbReference type="InterPro" id="IPR035084">
    <property type="entry name" value="Nucleocapsid_C_arenaviridae"/>
</dbReference>
<comment type="function">
    <text evidence="20">Encapsidates the genome, protecting it from nucleases. The encapsidated genomic RNA is termed the nucleocapsid (NC). Serves as template for viral transcription and replication. The increased presence of protein N in host cell does not seem to trigger the switch from transcription to replication as observed in other negative strain RNA viruses. Through the interaction with host IKBKE, strongly inhibits the phosphorylation and nuclear translocation of host IRF3, a protein involved in interferon activation pathway, leading to the inhibition of interferon-beta and IRF3-dependent promoters activation. Encodes also a functional 3'-5' exoribonuclease that degrades preferentially dsRNA substrates and thereby participates in the suppression of interferon induction.</text>
</comment>
<dbReference type="Pfam" id="PF00843">
    <property type="entry name" value="Arena_nucleocap"/>
    <property type="match status" value="1"/>
</dbReference>
<keyword evidence="17 20" id="KW-0899">Viral immunoevasion</keyword>
<evidence type="ECO:0000256" key="10">
    <source>
        <dbReference type="ARBA" id="ARBA00022844"/>
    </source>
</evidence>
<evidence type="ECO:0000256" key="11">
    <source>
        <dbReference type="ARBA" id="ARBA00022884"/>
    </source>
</evidence>
<evidence type="ECO:0000259" key="22">
    <source>
        <dbReference type="Pfam" id="PF00843"/>
    </source>
</evidence>
<dbReference type="Gene3D" id="6.10.250.1200">
    <property type="match status" value="1"/>
</dbReference>
<keyword evidence="9 20" id="KW-0862">Zinc</keyword>
<feature type="binding site" evidence="20">
    <location>
        <position position="509"/>
    </location>
    <ligand>
        <name>Zn(2+)</name>
        <dbReference type="ChEBI" id="CHEBI:29105"/>
    </ligand>
</feature>
<evidence type="ECO:0000256" key="12">
    <source>
        <dbReference type="ARBA" id="ARBA00023086"/>
    </source>
</evidence>
<evidence type="ECO:0000256" key="6">
    <source>
        <dbReference type="ARBA" id="ARBA00022632"/>
    </source>
</evidence>
<feature type="binding site" evidence="20">
    <location>
        <position position="533"/>
    </location>
    <ligand>
        <name>Mn(2+)</name>
        <dbReference type="ChEBI" id="CHEBI:29035"/>
    </ligand>
</feature>
<reference evidence="24 25" key="1">
    <citation type="submission" date="2014-09" db="EMBL/GenBank/DDBJ databases">
        <title>Whole genome-sequencing from clinical and field samples uncovers ancient origins and intra-host evolution of Lassa virus.</title>
        <authorList>
            <consortium name="Viral Hemorrhagic Fever Consortium"/>
            <person name="Andersen K.G."/>
            <person name="Shapiro B.J."/>
            <person name="Matranga C.B."/>
            <person name="Gire S.K."/>
            <person name="Sealfon R."/>
            <person name="England E.M."/>
            <person name="Winnicki S."/>
            <person name="Moses L.M."/>
            <person name="Stremlau M."/>
            <person name="Folarin O."/>
            <person name="Odia I."/>
            <person name="Ehiane P."/>
            <person name="Goba A."/>
            <person name="Momoh M."/>
            <person name="Gnirke A."/>
            <person name="Birren B."/>
            <person name="Hensley L."/>
            <person name="Levin J.Z."/>
            <person name="Happi C.T."/>
            <person name="Garry R.F."/>
            <person name="Sabeti P.C."/>
        </authorList>
    </citation>
    <scope>NUCLEOTIDE SEQUENCE [LARGE SCALE GENOMIC DNA]</scope>
    <source>
        <strain evidence="24">LASV267-NIG-2010</strain>
    </source>
</reference>
<evidence type="ECO:0000256" key="9">
    <source>
        <dbReference type="ARBA" id="ARBA00022833"/>
    </source>
</evidence>
<evidence type="ECO:0000256" key="2">
    <source>
        <dbReference type="ARBA" id="ARBA00022482"/>
    </source>
</evidence>
<comment type="subunit">
    <text evidence="18 20">Homomultimerizes to form the nucleocapsid. Binds to viral genomic RNA. Interacts with glycoprotein G2. Interacts with protein Z; this interaction probably directs the encapsidated genome to budding sites. Interacts with protein L; this interaction does not interfere with Z-L interaction. Interacts with host IKBKE (via Protein kinase domain); the interaction inhibits IKBKE kinase activity.</text>
</comment>
<dbReference type="GO" id="GO:0019029">
    <property type="term" value="C:helical viral capsid"/>
    <property type="evidence" value="ECO:0007669"/>
    <property type="project" value="UniProtKB-UniRule"/>
</dbReference>
<dbReference type="HAMAP" id="MF_04085">
    <property type="entry name" value="ARENA_NCAP"/>
    <property type="match status" value="1"/>
</dbReference>
<feature type="region of interest" description="Binding site for the cap structure m7GTP" evidence="20">
    <location>
        <begin position="54"/>
        <end position="241"/>
    </location>
</feature>
<dbReference type="Proteomes" id="UP000157884">
    <property type="component" value="Genome"/>
</dbReference>
<feature type="binding site" evidence="20">
    <location>
        <position position="399"/>
    </location>
    <ligand>
        <name>Zn(2+)</name>
        <dbReference type="ChEBI" id="CHEBI:29105"/>
    </ligand>
</feature>
<comment type="similarity">
    <text evidence="20 21">Belongs to the arenaviridae nucleocapsid protein family.</text>
</comment>
<evidence type="ECO:0000259" key="23">
    <source>
        <dbReference type="Pfam" id="PF17290"/>
    </source>
</evidence>
<dbReference type="GO" id="GO:0016787">
    <property type="term" value="F:hydrolase activity"/>
    <property type="evidence" value="ECO:0007669"/>
    <property type="project" value="UniProtKB-KW"/>
</dbReference>
<dbReference type="EC" id="3.1.13.-" evidence="20"/>
<feature type="domain" description="Nucleocapsid N-terminal Arenaviridae" evidence="22">
    <location>
        <begin position="4"/>
        <end position="339"/>
    </location>
</feature>
<feature type="binding site" evidence="20">
    <location>
        <position position="506"/>
    </location>
    <ligand>
        <name>Zn(2+)</name>
        <dbReference type="ChEBI" id="CHEBI:29105"/>
    </ligand>
</feature>
<keyword evidence="4 20" id="KW-0167">Capsid protein</keyword>
<feature type="binding site" evidence="20">
    <location>
        <position position="391"/>
    </location>
    <ligand>
        <name>Mn(2+)</name>
        <dbReference type="ChEBI" id="CHEBI:29035"/>
    </ligand>
</feature>
<dbReference type="GO" id="GO:0046872">
    <property type="term" value="F:metal ion binding"/>
    <property type="evidence" value="ECO:0007669"/>
    <property type="project" value="UniProtKB-UniRule"/>
</dbReference>
<gene>
    <name evidence="24" type="primary">NP</name>
    <name evidence="20" type="synonym">N</name>
</gene>
<keyword evidence="8 20" id="KW-0378">Hydrolase</keyword>
<evidence type="ECO:0000256" key="19">
    <source>
        <dbReference type="ARBA" id="ARBA00057518"/>
    </source>
</evidence>
<dbReference type="InterPro" id="IPR035083">
    <property type="entry name" value="Nucleocapsid_N_arenaviridae"/>
</dbReference>
<proteinExistence type="inferred from homology"/>
<keyword evidence="7 20" id="KW-0479">Metal-binding</keyword>
<dbReference type="FunFam" id="3.30.420.410:FF:000001">
    <property type="entry name" value="Nucleoprotein"/>
    <property type="match status" value="1"/>
</dbReference>
<organismHost>
    <name type="scientific">Homo sapiens</name>
    <name type="common">Human</name>
    <dbReference type="NCBI Taxonomy" id="9606"/>
</organismHost>
<evidence type="ECO:0000256" key="21">
    <source>
        <dbReference type="PIRNR" id="PIRNR004029"/>
    </source>
</evidence>
<dbReference type="InterPro" id="IPR038115">
    <property type="entry name" value="Nucleocapsid_C_sf"/>
</dbReference>
<dbReference type="FunFam" id="1.10.150.550:FF:000001">
    <property type="entry name" value="Nucleoprotein"/>
    <property type="match status" value="1"/>
</dbReference>
<keyword evidence="2 20" id="KW-1113">Inhibition of host RLR pathway by virus</keyword>
<accession>A0A097F5D4</accession>
<keyword evidence="16 20" id="KW-0687">Ribonucleoprotein</keyword>
<dbReference type="GO" id="GO:0019013">
    <property type="term" value="C:viral nucleocapsid"/>
    <property type="evidence" value="ECO:0007669"/>
    <property type="project" value="UniProtKB-UniRule"/>
</dbReference>
<evidence type="ECO:0000313" key="25">
    <source>
        <dbReference type="Proteomes" id="UP000157884"/>
    </source>
</evidence>
<dbReference type="GO" id="GO:0030430">
    <property type="term" value="C:host cell cytoplasm"/>
    <property type="evidence" value="ECO:0007669"/>
    <property type="project" value="UniProtKB-SubCell"/>
</dbReference>
<evidence type="ECO:0000256" key="16">
    <source>
        <dbReference type="ARBA" id="ARBA00023274"/>
    </source>
</evidence>
<evidence type="ECO:0000256" key="17">
    <source>
        <dbReference type="ARBA" id="ARBA00023280"/>
    </source>
</evidence>
<dbReference type="Gene3D" id="3.30.420.410">
    <property type="entry name" value="Arenaviral nucleoprotein, C-terminal domain"/>
    <property type="match status" value="1"/>
</dbReference>
<keyword evidence="1 20" id="KW-1224">Inhibition of host IKBKE by virus</keyword>
<evidence type="ECO:0000256" key="20">
    <source>
        <dbReference type="HAMAP-Rule" id="MF_04085"/>
    </source>
</evidence>
<dbReference type="EMBL" id="KM822053">
    <property type="protein sequence ID" value="AIT17687.1"/>
    <property type="molecule type" value="Genomic_RNA"/>
</dbReference>
<evidence type="ECO:0000256" key="1">
    <source>
        <dbReference type="ARBA" id="ARBA00022437"/>
    </source>
</evidence>
<keyword evidence="3 20" id="KW-1139">Helical capsid protein</keyword>
<organism evidence="24 25">
    <name type="scientific">Mammarenavirus lassaense</name>
    <dbReference type="NCBI Taxonomy" id="3052310"/>
    <lineage>
        <taxon>Viruses</taxon>
        <taxon>Riboviria</taxon>
        <taxon>Orthornavirae</taxon>
        <taxon>Negarnaviricota</taxon>
        <taxon>Polyploviricotina</taxon>
        <taxon>Bunyaviricetes</taxon>
        <taxon>Hareavirales</taxon>
        <taxon>Arenaviridae</taxon>
        <taxon>Mammarenavirus</taxon>
    </lineage>
</organism>
<dbReference type="GO" id="GO:0039689">
    <property type="term" value="P:negative stranded viral RNA replication"/>
    <property type="evidence" value="ECO:0007669"/>
    <property type="project" value="UniProtKB-UniRule"/>
</dbReference>
<evidence type="ECO:0000256" key="7">
    <source>
        <dbReference type="ARBA" id="ARBA00022723"/>
    </source>
</evidence>
<keyword evidence="14" id="KW-0464">Manganese</keyword>
<feature type="site" description="Important for exonuclease activity" evidence="20">
    <location>
        <position position="466"/>
    </location>
</feature>
<dbReference type="GO" id="GO:1990904">
    <property type="term" value="C:ribonucleoprotein complex"/>
    <property type="evidence" value="ECO:0007669"/>
    <property type="project" value="UniProtKB-KW"/>
</dbReference>
<dbReference type="Gene3D" id="1.10.150.550">
    <property type="entry name" value="Arenavirus nucleocapsid protein, head domain"/>
    <property type="match status" value="2"/>
</dbReference>
<dbReference type="PIRSF" id="PIRSF004029">
    <property type="entry name" value="N_ArenaV"/>
    <property type="match status" value="1"/>
</dbReference>
<evidence type="ECO:0000256" key="14">
    <source>
        <dbReference type="ARBA" id="ARBA00023211"/>
    </source>
</evidence>
<feature type="domain" description="Nucleocapsid C-terminal Arenaviridae" evidence="23">
    <location>
        <begin position="364"/>
        <end position="543"/>
    </location>
</feature>
<organismHost>
    <name type="scientific">Mastomys natalensis</name>
    <name type="common">African soft-furred rat</name>
    <name type="synonym">Praomys natalensis</name>
    <dbReference type="NCBI Taxonomy" id="10112"/>
</organismHost>
<evidence type="ECO:0000256" key="18">
    <source>
        <dbReference type="ARBA" id="ARBA00046413"/>
    </source>
</evidence>
<dbReference type="FunFam" id="1.10.150.550:FF:000002">
    <property type="entry name" value="Nucleoprotein"/>
    <property type="match status" value="1"/>
</dbReference>
<keyword evidence="10 20" id="KW-0946">Virion</keyword>
<comment type="subcellular location">
    <subcellularLocation>
        <location evidence="20 21">Virion</location>
    </subcellularLocation>
    <subcellularLocation>
        <location evidence="20 21">Host cytoplasm</location>
    </subcellularLocation>
</comment>
<dbReference type="GO" id="GO:0039724">
    <property type="term" value="P:symbiont-mediated suppression of host cytoplasmic pattern recognition receptor signaling pathway via inhibition of IKBKE activity"/>
    <property type="evidence" value="ECO:0007669"/>
    <property type="project" value="UniProtKB-UniRule"/>
</dbReference>
<evidence type="ECO:0000256" key="13">
    <source>
        <dbReference type="ARBA" id="ARBA00023200"/>
    </source>
</evidence>
<feature type="binding site" evidence="20">
    <location>
        <position position="389"/>
    </location>
    <ligand>
        <name>Mn(2+)</name>
        <dbReference type="ChEBI" id="CHEBI:29035"/>
    </ligand>
</feature>
<comment type="function">
    <text evidence="19">Encapsidates the genome, protecting it from nucleases. The encapsidated genomic RNA is termed the nucleocapsid (NC). Serves as template for viral transcription and replication. The increased presence of protein N in host cell does not seem to trigger the switch from transcription to replication as observed in other negative strain RNA viruses. Through the interaction with host IKBKE, strongly inhibits the phosphorylation and nuclear translocation of host IRF3, a protein involved in interferon activation pathway, leading to the inhibition of interferon-beta and IRF3-dependent promoters activation. Also encodes a functional 3'-5' exoribonuclease that degrades preferentially dsRNA substrates and thereby participates in the suppression of interferon induction.</text>
</comment>
<evidence type="ECO:0000313" key="24">
    <source>
        <dbReference type="EMBL" id="AIT17687.1"/>
    </source>
</evidence>
<evidence type="ECO:0000256" key="8">
    <source>
        <dbReference type="ARBA" id="ARBA00022801"/>
    </source>
</evidence>
<keyword evidence="15 20" id="KW-0922">Interferon antiviral system evasion</keyword>
<evidence type="ECO:0000256" key="4">
    <source>
        <dbReference type="ARBA" id="ARBA00022561"/>
    </source>
</evidence>
<keyword evidence="12 20" id="KW-0543">Viral nucleoprotein</keyword>
<feature type="binding site" evidence="20">
    <location>
        <position position="529"/>
    </location>
    <ligand>
        <name>Zn(2+)</name>
        <dbReference type="ChEBI" id="CHEBI:29105"/>
    </ligand>
</feature>
<dbReference type="Pfam" id="PF17290">
    <property type="entry name" value="Arena_ncap_C"/>
    <property type="match status" value="1"/>
</dbReference>
<organismHost>
    <name type="scientific">Rattus</name>
    <name type="common">rats</name>
    <dbReference type="NCBI Taxonomy" id="10114"/>
</organismHost>
<comment type="domain">
    <text evidence="20">The N-terminal region is important for the cap-binding activity while the C-terminal region contains the 3'-5' exoribonuclease activity. A CCHE zinc binding site is present in the C-terminal region and may thus contribute to the substrate binding and/or the specificity of the exonuclease activity.</text>
</comment>
<name>A0A097F5D4_LASV</name>
<protein>
    <recommendedName>
        <fullName evidence="20 21">Nucleoprotein</fullName>
        <ecNumber evidence="20">3.1.13.-</ecNumber>
    </recommendedName>
    <alternativeName>
        <fullName evidence="20 21">Nucleocapsid protein</fullName>
    </alternativeName>
    <alternativeName>
        <fullName evidence="20">Protein N</fullName>
    </alternativeName>
</protein>
<dbReference type="GO" id="GO:0039696">
    <property type="term" value="P:RNA-templated viral transcription"/>
    <property type="evidence" value="ECO:0007669"/>
    <property type="project" value="UniProtKB-UniRule"/>
</dbReference>